<protein>
    <recommendedName>
        <fullName evidence="2">ATP-binding protein</fullName>
    </recommendedName>
</protein>
<dbReference type="InterPro" id="IPR036890">
    <property type="entry name" value="HATPase_C_sf"/>
</dbReference>
<dbReference type="AlphaFoldDB" id="A0AA97GUR3"/>
<name>A0AA97GUR3_9ACTN</name>
<evidence type="ECO:0000313" key="1">
    <source>
        <dbReference type="EMBL" id="WOC12926.1"/>
    </source>
</evidence>
<proteinExistence type="predicted"/>
<evidence type="ECO:0008006" key="2">
    <source>
        <dbReference type="Google" id="ProtNLM"/>
    </source>
</evidence>
<dbReference type="NCBIfam" id="NF047352">
    <property type="entry name" value="P_loop_sacsin"/>
    <property type="match status" value="1"/>
</dbReference>
<dbReference type="SUPFAM" id="SSF55874">
    <property type="entry name" value="ATPase domain of HSP90 chaperone/DNA topoisomerase II/histidine kinase"/>
    <property type="match status" value="1"/>
</dbReference>
<gene>
    <name evidence="1" type="ORF">MP11Mi_20220</name>
</gene>
<sequence>MARPTPDSGGTPNSFGTVDPFGTADLRAATLQTWRSSHTRMAEDAAAERELSDIGYRGRLLTELAANAADAAVEGDGCLSIACDGTILRFANTGVPLTRDGVESLTALRVSPKASLGGQTVGHFGVGFRSTAFADRVTVASTSGSIEFDRQRSAAEIGSDDVPAQRLAWPSDAVPPTGFTTQVAVDAGSAAAALYAGFAEQVPDLLLELPALRRIDVGEESFERRTDGDRVDIVRNGETLARWLVARAGSTSWMVPTRAHGAGGIVPLDDDVLRSPTATAVHLSLPARVITNLPLTPDRRDVHPDADVASAAAGYTDLVALAPTDQKHHLIPRPTLPAGRTAARLHEQILADLRVARWAPTVGGDALAPERVWVLPGLPDGLGSVLADVLDPLAHPDLSHPAGAAALVRSGARQIGLADLADELSAVDREPSWWRSVYAELAVLVQTGDDAAELGALPIPRADGRTHRGARGLFVLDELVHATDRVQPPNWLPLVHPDAYDPLLDRLGLEHCGVADALADPALRAAIDTADSHDELSAAVLDLIVLGDLDDAPGLGALELRADDGDDWPADELLLPDAPLRAVLVADSPFGSLDQSVVDRYGPKALRALGVGWGFAVVHDDLATGPDHDLPDEEQWWETHEVPPETVDAVRDLDLVDPNRWRDALALLADDATAPLLAAGYTRWWLRRYAEIDATPLRNLRSVDDTRFAGLFDTADDVPAAASALLVGGIDETCGPDDTDDAQSWLDRLGDPDRTVAPGVAARAHAALVAAVGSGRVDVAALDPIDRARTLAGTVTDTPIIVDRPWWASGVPADRAVLSGPTVDAADAAVLAEILDADLASHVCRGGPVGDGVVADADSAEIVALAATTGRILTGRVVVHRPLTVAVVVEGDQDEHRFDVPHWVDGAGTVHVSVGR</sequence>
<accession>A0AA97GUR3</accession>
<dbReference type="EMBL" id="CP128986">
    <property type="protein sequence ID" value="WOC12926.1"/>
    <property type="molecule type" value="Genomic_DNA"/>
</dbReference>
<reference evidence="1" key="1">
    <citation type="submission" date="2023-06" db="EMBL/GenBank/DDBJ databases">
        <title>Gordonia sp. nov. and Pseudochrobactrum sp. nov., two species isolated from the burying beetle Nicrophorus vespilloides.</title>
        <authorList>
            <person name="Poehlein A."/>
            <person name="Guzman J."/>
            <person name="Daniel R."/>
            <person name="Vilcinskas A."/>
        </authorList>
    </citation>
    <scope>NUCLEOTIDE SEQUENCE</scope>
    <source>
        <strain evidence="1">MP11Mi</strain>
    </source>
</reference>
<organism evidence="1">
    <name type="scientific">Gordonia sp. MP11Mi</name>
    <dbReference type="NCBI Taxonomy" id="3022769"/>
    <lineage>
        <taxon>Bacteria</taxon>
        <taxon>Bacillati</taxon>
        <taxon>Actinomycetota</taxon>
        <taxon>Actinomycetes</taxon>
        <taxon>Mycobacteriales</taxon>
        <taxon>Gordoniaceae</taxon>
        <taxon>Gordonia</taxon>
    </lineage>
</organism>